<dbReference type="GO" id="GO:0003690">
    <property type="term" value="F:double-stranded DNA binding"/>
    <property type="evidence" value="ECO:0007669"/>
    <property type="project" value="TreeGrafter"/>
</dbReference>
<proteinExistence type="predicted"/>
<dbReference type="Gene3D" id="3.40.50.300">
    <property type="entry name" value="P-loop containing nucleotide triphosphate hydrolases"/>
    <property type="match status" value="1"/>
</dbReference>
<name>A0A5C3N6G6_9AGAM</name>
<feature type="region of interest" description="Disordered" evidence="1">
    <location>
        <begin position="310"/>
        <end position="356"/>
    </location>
</feature>
<evidence type="ECO:0000256" key="1">
    <source>
        <dbReference type="SAM" id="MobiDB-lite"/>
    </source>
</evidence>
<dbReference type="Proteomes" id="UP000305948">
    <property type="component" value="Unassembled WGS sequence"/>
</dbReference>
<reference evidence="2 3" key="1">
    <citation type="journal article" date="2019" name="Nat. Ecol. Evol.">
        <title>Megaphylogeny resolves global patterns of mushroom evolution.</title>
        <authorList>
            <person name="Varga T."/>
            <person name="Krizsan K."/>
            <person name="Foldi C."/>
            <person name="Dima B."/>
            <person name="Sanchez-Garcia M."/>
            <person name="Sanchez-Ramirez S."/>
            <person name="Szollosi G.J."/>
            <person name="Szarkandi J.G."/>
            <person name="Papp V."/>
            <person name="Albert L."/>
            <person name="Andreopoulos W."/>
            <person name="Angelini C."/>
            <person name="Antonin V."/>
            <person name="Barry K.W."/>
            <person name="Bougher N.L."/>
            <person name="Buchanan P."/>
            <person name="Buyck B."/>
            <person name="Bense V."/>
            <person name="Catcheside P."/>
            <person name="Chovatia M."/>
            <person name="Cooper J."/>
            <person name="Damon W."/>
            <person name="Desjardin D."/>
            <person name="Finy P."/>
            <person name="Geml J."/>
            <person name="Haridas S."/>
            <person name="Hughes K."/>
            <person name="Justo A."/>
            <person name="Karasinski D."/>
            <person name="Kautmanova I."/>
            <person name="Kiss B."/>
            <person name="Kocsube S."/>
            <person name="Kotiranta H."/>
            <person name="LaButti K.M."/>
            <person name="Lechner B.E."/>
            <person name="Liimatainen K."/>
            <person name="Lipzen A."/>
            <person name="Lukacs Z."/>
            <person name="Mihaltcheva S."/>
            <person name="Morgado L.N."/>
            <person name="Niskanen T."/>
            <person name="Noordeloos M.E."/>
            <person name="Ohm R.A."/>
            <person name="Ortiz-Santana B."/>
            <person name="Ovrebo C."/>
            <person name="Racz N."/>
            <person name="Riley R."/>
            <person name="Savchenko A."/>
            <person name="Shiryaev A."/>
            <person name="Soop K."/>
            <person name="Spirin V."/>
            <person name="Szebenyi C."/>
            <person name="Tomsovsky M."/>
            <person name="Tulloss R.E."/>
            <person name="Uehling J."/>
            <person name="Grigoriev I.V."/>
            <person name="Vagvolgyi C."/>
            <person name="Papp T."/>
            <person name="Martin F.M."/>
            <person name="Miettinen O."/>
            <person name="Hibbett D.S."/>
            <person name="Nagy L.G."/>
        </authorList>
    </citation>
    <scope>NUCLEOTIDE SEQUENCE [LARGE SCALE GENOMIC DNA]</scope>
    <source>
        <strain evidence="2 3">OMC1185</strain>
    </source>
</reference>
<dbReference type="GO" id="GO:0046404">
    <property type="term" value="F:ATP-dependent polydeoxyribonucleotide 5'-hydroxyl-kinase activity"/>
    <property type="evidence" value="ECO:0007669"/>
    <property type="project" value="TreeGrafter"/>
</dbReference>
<keyword evidence="3" id="KW-1185">Reference proteome</keyword>
<dbReference type="GO" id="GO:0046403">
    <property type="term" value="F:polynucleotide 3'-phosphatase activity"/>
    <property type="evidence" value="ECO:0007669"/>
    <property type="project" value="TreeGrafter"/>
</dbReference>
<feature type="compositionally biased region" description="Low complexity" evidence="1">
    <location>
        <begin position="331"/>
        <end position="341"/>
    </location>
</feature>
<accession>A0A5C3N6G6</accession>
<dbReference type="GO" id="GO:0006281">
    <property type="term" value="P:DNA repair"/>
    <property type="evidence" value="ECO:0007669"/>
    <property type="project" value="TreeGrafter"/>
</dbReference>
<dbReference type="SUPFAM" id="SSF52540">
    <property type="entry name" value="P-loop containing nucleoside triphosphate hydrolases"/>
    <property type="match status" value="1"/>
</dbReference>
<dbReference type="Pfam" id="PF13671">
    <property type="entry name" value="AAA_33"/>
    <property type="match status" value="1"/>
</dbReference>
<organism evidence="2 3">
    <name type="scientific">Heliocybe sulcata</name>
    <dbReference type="NCBI Taxonomy" id="5364"/>
    <lineage>
        <taxon>Eukaryota</taxon>
        <taxon>Fungi</taxon>
        <taxon>Dikarya</taxon>
        <taxon>Basidiomycota</taxon>
        <taxon>Agaricomycotina</taxon>
        <taxon>Agaricomycetes</taxon>
        <taxon>Gloeophyllales</taxon>
        <taxon>Gloeophyllaceae</taxon>
        <taxon>Heliocybe</taxon>
    </lineage>
</organism>
<dbReference type="PANTHER" id="PTHR12083">
    <property type="entry name" value="BIFUNCTIONAL POLYNUCLEOTIDE PHOSPHATASE/KINASE"/>
    <property type="match status" value="1"/>
</dbReference>
<dbReference type="OrthoDB" id="3512845at2759"/>
<dbReference type="EMBL" id="ML213510">
    <property type="protein sequence ID" value="TFK51668.1"/>
    <property type="molecule type" value="Genomic_DNA"/>
</dbReference>
<dbReference type="AlphaFoldDB" id="A0A5C3N6G6"/>
<feature type="region of interest" description="Disordered" evidence="1">
    <location>
        <begin position="192"/>
        <end position="284"/>
    </location>
</feature>
<evidence type="ECO:0000313" key="2">
    <source>
        <dbReference type="EMBL" id="TFK51668.1"/>
    </source>
</evidence>
<keyword evidence="2" id="KW-0378">Hydrolase</keyword>
<dbReference type="PANTHER" id="PTHR12083:SF9">
    <property type="entry name" value="BIFUNCTIONAL POLYNUCLEOTIDE PHOSPHATASE_KINASE"/>
    <property type="match status" value="1"/>
</dbReference>
<evidence type="ECO:0000313" key="3">
    <source>
        <dbReference type="Proteomes" id="UP000305948"/>
    </source>
</evidence>
<gene>
    <name evidence="2" type="ORF">OE88DRAFT_1628901</name>
</gene>
<protein>
    <submittedName>
        <fullName evidence="2">P-loop containing nucleoside triphosphate hydrolase protein</fullName>
    </submittedName>
</protein>
<dbReference type="STRING" id="5364.A0A5C3N6G6"/>
<dbReference type="InterPro" id="IPR027417">
    <property type="entry name" value="P-loop_NTPase"/>
</dbReference>
<sequence>MSSQLQINTNNSSTLVQEQQIVLILVGLIGSGKSTFAQALETHLPQFRRCNQDELGDRRRVEELARQSLRQGLSICVDRTNVDAAQRSHWINIAREVPETAIWVLVFDTPYKICVDRLRQRVNHPTIKTPEQGLQILARFSSSFQWPSPQEGYDRIMNLRPSDHPSSEWTSQELVDVLERLRESQSVIPDGQTQTLPQFWGSRRTSSDRGRSYRGYTRGHSPRGRGYRGHAPPAYSSVVDANWSDHRSQGNPDYNSHPRANRARASWNNRGTQPPLPQGHSRFRPLHGQWRSVAQHTPGAATAFDPTQMAVDRQESSPQLCAGDNAKEPKSSSGGASSPSGRGSGSGTSADPLVLG</sequence>